<accession>M0CES8</accession>
<evidence type="ECO:0000256" key="3">
    <source>
        <dbReference type="ARBA" id="ARBA00023125"/>
    </source>
</evidence>
<dbReference type="GO" id="GO:0032196">
    <property type="term" value="P:transposition"/>
    <property type="evidence" value="ECO:0007669"/>
    <property type="project" value="UniProtKB-KW"/>
</dbReference>
<gene>
    <name evidence="9" type="ORF">C475_19748</name>
</gene>
<evidence type="ECO:0000313" key="10">
    <source>
        <dbReference type="Proteomes" id="UP000011626"/>
    </source>
</evidence>
<evidence type="ECO:0000256" key="6">
    <source>
        <dbReference type="SAM" id="MobiDB-lite"/>
    </source>
</evidence>
<dbReference type="AlphaFoldDB" id="M0CES8"/>
<evidence type="ECO:0000256" key="5">
    <source>
        <dbReference type="SAM" id="Coils"/>
    </source>
</evidence>
<keyword evidence="2" id="KW-0815">Transposition</keyword>
<comment type="similarity">
    <text evidence="1">In the C-terminal section; belongs to the transposase 35 family.</text>
</comment>
<dbReference type="Pfam" id="PF07282">
    <property type="entry name" value="Cas12f1-like_TNB"/>
    <property type="match status" value="1"/>
</dbReference>
<protein>
    <submittedName>
        <fullName evidence="9">IS1341-type transposase (TCE32)</fullName>
    </submittedName>
</protein>
<name>M0CES8_9EURY</name>
<feature type="coiled-coil region" evidence="5">
    <location>
        <begin position="167"/>
        <end position="194"/>
    </location>
</feature>
<evidence type="ECO:0000313" key="9">
    <source>
        <dbReference type="EMBL" id="ELZ20867.1"/>
    </source>
</evidence>
<feature type="domain" description="Cas12f1-like TNB" evidence="8">
    <location>
        <begin position="252"/>
        <end position="316"/>
    </location>
</feature>
<dbReference type="GO" id="GO:0003677">
    <property type="term" value="F:DNA binding"/>
    <property type="evidence" value="ECO:0007669"/>
    <property type="project" value="UniProtKB-KW"/>
</dbReference>
<dbReference type="Pfam" id="PF01385">
    <property type="entry name" value="OrfB_IS605"/>
    <property type="match status" value="1"/>
</dbReference>
<dbReference type="Proteomes" id="UP000011626">
    <property type="component" value="Unassembled WGS sequence"/>
</dbReference>
<dbReference type="STRING" id="797114.C475_19748"/>
<dbReference type="NCBIfam" id="NF040570">
    <property type="entry name" value="guided_TnpB"/>
    <property type="match status" value="1"/>
</dbReference>
<evidence type="ECO:0000259" key="8">
    <source>
        <dbReference type="Pfam" id="PF07282"/>
    </source>
</evidence>
<comment type="caution">
    <text evidence="9">The sequence shown here is derived from an EMBL/GenBank/DDBJ whole genome shotgun (WGS) entry which is preliminary data.</text>
</comment>
<evidence type="ECO:0000256" key="1">
    <source>
        <dbReference type="ARBA" id="ARBA00008761"/>
    </source>
</evidence>
<keyword evidence="3" id="KW-0238">DNA-binding</keyword>
<dbReference type="InterPro" id="IPR010095">
    <property type="entry name" value="Cas12f1-like_TNB"/>
</dbReference>
<dbReference type="eggNOG" id="arCOG00683">
    <property type="taxonomic scope" value="Archaea"/>
</dbReference>
<feature type="region of interest" description="Disordered" evidence="6">
    <location>
        <begin position="344"/>
        <end position="364"/>
    </location>
</feature>
<dbReference type="GO" id="GO:0006310">
    <property type="term" value="P:DNA recombination"/>
    <property type="evidence" value="ECO:0007669"/>
    <property type="project" value="UniProtKB-KW"/>
</dbReference>
<evidence type="ECO:0000256" key="2">
    <source>
        <dbReference type="ARBA" id="ARBA00022578"/>
    </source>
</evidence>
<keyword evidence="4" id="KW-0233">DNA recombination</keyword>
<keyword evidence="10" id="KW-1185">Reference proteome</keyword>
<reference evidence="9 10" key="1">
    <citation type="journal article" date="2014" name="PLoS Genet.">
        <title>Phylogenetically driven sequencing of extremely halophilic archaea reveals strategies for static and dynamic osmo-response.</title>
        <authorList>
            <person name="Becker E.A."/>
            <person name="Seitzer P.M."/>
            <person name="Tritt A."/>
            <person name="Larsen D."/>
            <person name="Krusor M."/>
            <person name="Yao A.I."/>
            <person name="Wu D."/>
            <person name="Madern D."/>
            <person name="Eisen J.A."/>
            <person name="Darling A.E."/>
            <person name="Facciotti M.T."/>
        </authorList>
    </citation>
    <scope>NUCLEOTIDE SEQUENCE [LARGE SCALE GENOMIC DNA]</scope>
    <source>
        <strain evidence="9 10">2-9-1</strain>
    </source>
</reference>
<evidence type="ECO:0000259" key="7">
    <source>
        <dbReference type="Pfam" id="PF01385"/>
    </source>
</evidence>
<evidence type="ECO:0000256" key="4">
    <source>
        <dbReference type="ARBA" id="ARBA00023172"/>
    </source>
</evidence>
<keyword evidence="5" id="KW-0175">Coiled coil</keyword>
<dbReference type="EMBL" id="AOIU01000044">
    <property type="protein sequence ID" value="ELZ20867.1"/>
    <property type="molecule type" value="Genomic_DNA"/>
</dbReference>
<feature type="compositionally biased region" description="Polar residues" evidence="6">
    <location>
        <begin position="346"/>
        <end position="357"/>
    </location>
</feature>
<organism evidence="9 10">
    <name type="scientific">Halosimplex carlsbadense 2-9-1</name>
    <dbReference type="NCBI Taxonomy" id="797114"/>
    <lineage>
        <taxon>Archaea</taxon>
        <taxon>Methanobacteriati</taxon>
        <taxon>Methanobacteriota</taxon>
        <taxon>Stenosarchaea group</taxon>
        <taxon>Halobacteria</taxon>
        <taxon>Halobacteriales</taxon>
        <taxon>Haloarculaceae</taxon>
        <taxon>Halosimplex</taxon>
    </lineage>
</organism>
<proteinExistence type="inferred from homology"/>
<feature type="domain" description="Probable transposase IS891/IS1136/IS1341" evidence="7">
    <location>
        <begin position="127"/>
        <end position="231"/>
    </location>
</feature>
<dbReference type="InterPro" id="IPR001959">
    <property type="entry name" value="Transposase"/>
</dbReference>
<sequence length="364" mass="41522">MLGGATAQAMIKRNESAWQSFFALLDDPSEDPSPPGYWGNEEDGRTLQTYVRNDAYDIQWGERSRLDIRVGQDLKEEFEMGYYERLRLDVRGNPHWDGKSGRLTIEYDDIDDTFRVYQPVTVAVDPGSESAGDEIAALDLGVNTLVACSTTTGRRYLYHGRDLFERFRETTEEIARLRNQLEDGQNTSRRIRRLYRTRSRRRDHAVDACVRDLVERLSDCGIRTVVVGDLSADFPVTGSSRANEMVHNFWSYGELTDQLRNVCEEQGITVESRSEAGTSQQCPDCGQAERTCRHQSTLTCACGFEGHADLVASRNLLTRRIDNRTIARPMARPVRFQWDNHEWRSTTDASQSPTNSARTRKMSL</sequence>